<comment type="function">
    <text evidence="2">Catalyzes the reduction of dTDP-6-deoxy-L-lyxo-4-hexulose to yield dTDP-L-rhamnose.</text>
</comment>
<evidence type="ECO:0000313" key="4">
    <source>
        <dbReference type="EMBL" id="PIQ74050.1"/>
    </source>
</evidence>
<name>A0A2H0KPH0_9BACT</name>
<dbReference type="InterPro" id="IPR036291">
    <property type="entry name" value="NAD(P)-bd_dom_sf"/>
</dbReference>
<dbReference type="InterPro" id="IPR029903">
    <property type="entry name" value="RmlD-like-bd"/>
</dbReference>
<dbReference type="EMBL" id="PCVN01000113">
    <property type="protein sequence ID" value="PIQ74050.1"/>
    <property type="molecule type" value="Genomic_DNA"/>
</dbReference>
<dbReference type="EC" id="1.1.1.133" evidence="2"/>
<dbReference type="AlphaFoldDB" id="A0A2H0KPH0"/>
<dbReference type="InterPro" id="IPR005913">
    <property type="entry name" value="dTDP_dehydrorham_reduct"/>
</dbReference>
<dbReference type="Gene3D" id="3.90.25.10">
    <property type="entry name" value="UDP-galactose 4-epimerase, domain 1"/>
    <property type="match status" value="1"/>
</dbReference>
<dbReference type="UniPathway" id="UPA00124"/>
<dbReference type="GO" id="GO:0019305">
    <property type="term" value="P:dTDP-rhamnose biosynthetic process"/>
    <property type="evidence" value="ECO:0007669"/>
    <property type="project" value="UniProtKB-UniPathway"/>
</dbReference>
<dbReference type="Proteomes" id="UP000231550">
    <property type="component" value="Unassembled WGS sequence"/>
</dbReference>
<dbReference type="GO" id="GO:0008831">
    <property type="term" value="F:dTDP-4-dehydrorhamnose reductase activity"/>
    <property type="evidence" value="ECO:0007669"/>
    <property type="project" value="UniProtKB-EC"/>
</dbReference>
<gene>
    <name evidence="4" type="primary">rfbD</name>
    <name evidence="4" type="ORF">COV85_04250</name>
</gene>
<evidence type="ECO:0000256" key="2">
    <source>
        <dbReference type="RuleBase" id="RU364082"/>
    </source>
</evidence>
<dbReference type="CDD" id="cd05254">
    <property type="entry name" value="dTDP_HR_like_SDR_e"/>
    <property type="match status" value="1"/>
</dbReference>
<comment type="pathway">
    <text evidence="2">Carbohydrate biosynthesis; dTDP-L-rhamnose biosynthesis.</text>
</comment>
<accession>A0A2H0KPH0</accession>
<keyword evidence="2" id="KW-0521">NADP</keyword>
<dbReference type="Gene3D" id="3.40.50.720">
    <property type="entry name" value="NAD(P)-binding Rossmann-like Domain"/>
    <property type="match status" value="1"/>
</dbReference>
<dbReference type="NCBIfam" id="TIGR01214">
    <property type="entry name" value="rmlD"/>
    <property type="match status" value="1"/>
</dbReference>
<dbReference type="Pfam" id="PF04321">
    <property type="entry name" value="RmlD_sub_bind"/>
    <property type="match status" value="1"/>
</dbReference>
<dbReference type="PANTHER" id="PTHR10491">
    <property type="entry name" value="DTDP-4-DEHYDRORHAMNOSE REDUCTASE"/>
    <property type="match status" value="1"/>
</dbReference>
<organism evidence="4 5">
    <name type="scientific">Candidatus Portnoybacteria bacterium CG11_big_fil_rev_8_21_14_0_20_44_10</name>
    <dbReference type="NCBI Taxonomy" id="1974818"/>
    <lineage>
        <taxon>Bacteria</taxon>
        <taxon>Candidatus Portnoyibacteriota</taxon>
    </lineage>
</organism>
<reference evidence="4 5" key="1">
    <citation type="submission" date="2017-09" db="EMBL/GenBank/DDBJ databases">
        <title>Depth-based differentiation of microbial function through sediment-hosted aquifers and enrichment of novel symbionts in the deep terrestrial subsurface.</title>
        <authorList>
            <person name="Probst A.J."/>
            <person name="Ladd B."/>
            <person name="Jarett J.K."/>
            <person name="Geller-Mcgrath D.E."/>
            <person name="Sieber C.M."/>
            <person name="Emerson J.B."/>
            <person name="Anantharaman K."/>
            <person name="Thomas B.C."/>
            <person name="Malmstrom R."/>
            <person name="Stieglmeier M."/>
            <person name="Klingl A."/>
            <person name="Woyke T."/>
            <person name="Ryan C.M."/>
            <person name="Banfield J.F."/>
        </authorList>
    </citation>
    <scope>NUCLEOTIDE SEQUENCE [LARGE SCALE GENOMIC DNA]</scope>
    <source>
        <strain evidence="4">CG11_big_fil_rev_8_21_14_0_20_44_10</strain>
    </source>
</reference>
<comment type="similarity">
    <text evidence="1 2">Belongs to the dTDP-4-dehydrorhamnose reductase family.</text>
</comment>
<evidence type="ECO:0000256" key="1">
    <source>
        <dbReference type="ARBA" id="ARBA00010944"/>
    </source>
</evidence>
<evidence type="ECO:0000313" key="5">
    <source>
        <dbReference type="Proteomes" id="UP000231550"/>
    </source>
</evidence>
<dbReference type="GO" id="GO:0005829">
    <property type="term" value="C:cytosol"/>
    <property type="evidence" value="ECO:0007669"/>
    <property type="project" value="TreeGrafter"/>
</dbReference>
<evidence type="ECO:0000259" key="3">
    <source>
        <dbReference type="Pfam" id="PF04321"/>
    </source>
</evidence>
<dbReference type="PANTHER" id="PTHR10491:SF4">
    <property type="entry name" value="METHIONINE ADENOSYLTRANSFERASE 2 SUBUNIT BETA"/>
    <property type="match status" value="1"/>
</dbReference>
<feature type="domain" description="RmlD-like substrate binding" evidence="3">
    <location>
        <begin position="5"/>
        <end position="285"/>
    </location>
</feature>
<keyword evidence="2" id="KW-0560">Oxidoreductase</keyword>
<proteinExistence type="inferred from homology"/>
<sequence length="288" mass="32367">MNSTKVVIIGAKGNLGQELVGVFGDDSKYQVIGWDREEIDITNKRRVEEKISGLSPRILINAAAHNAVDKCEEPAEFEIAKKINGEAVGFLAGAAKKIGAVMVHYSTDYVFDGENKDGYKEDDKPNPISRYAESKLLGERRLQEGANEFYLIRLSRLFGRPGSSALSKESFVDAMLRMARGKDELKIVDEEASCFTYAPDLARATKNIIETKVPFGIYHQFNKGAYTWYEAAVKIFKEAGLKTKVIPVPAERFPRPAKRPKYSILLNTKLPPLRFFEEALGEYLEKYK</sequence>
<comment type="caution">
    <text evidence="4">The sequence shown here is derived from an EMBL/GenBank/DDBJ whole genome shotgun (WGS) entry which is preliminary data.</text>
</comment>
<dbReference type="SUPFAM" id="SSF51735">
    <property type="entry name" value="NAD(P)-binding Rossmann-fold domains"/>
    <property type="match status" value="1"/>
</dbReference>
<protein>
    <recommendedName>
        <fullName evidence="2">dTDP-4-dehydrorhamnose reductase</fullName>
        <ecNumber evidence="2">1.1.1.133</ecNumber>
    </recommendedName>
</protein>